<protein>
    <submittedName>
        <fullName evidence="1">Uncharacterized protein</fullName>
    </submittedName>
</protein>
<evidence type="ECO:0000313" key="1">
    <source>
        <dbReference type="EMBL" id="KAH7114879.1"/>
    </source>
</evidence>
<proteinExistence type="predicted"/>
<gene>
    <name evidence="1" type="ORF">EDB81DRAFT_821476</name>
</gene>
<reference evidence="1" key="1">
    <citation type="journal article" date="2021" name="Nat. Commun.">
        <title>Genetic determinants of endophytism in the Arabidopsis root mycobiome.</title>
        <authorList>
            <person name="Mesny F."/>
            <person name="Miyauchi S."/>
            <person name="Thiergart T."/>
            <person name="Pickel B."/>
            <person name="Atanasova L."/>
            <person name="Karlsson M."/>
            <person name="Huettel B."/>
            <person name="Barry K.W."/>
            <person name="Haridas S."/>
            <person name="Chen C."/>
            <person name="Bauer D."/>
            <person name="Andreopoulos W."/>
            <person name="Pangilinan J."/>
            <person name="LaButti K."/>
            <person name="Riley R."/>
            <person name="Lipzen A."/>
            <person name="Clum A."/>
            <person name="Drula E."/>
            <person name="Henrissat B."/>
            <person name="Kohler A."/>
            <person name="Grigoriev I.V."/>
            <person name="Martin F.M."/>
            <person name="Hacquard S."/>
        </authorList>
    </citation>
    <scope>NUCLEOTIDE SEQUENCE</scope>
    <source>
        <strain evidence="1">MPI-CAGE-AT-0147</strain>
    </source>
</reference>
<accession>A0A9P9D947</accession>
<evidence type="ECO:0000313" key="2">
    <source>
        <dbReference type="Proteomes" id="UP000738349"/>
    </source>
</evidence>
<dbReference type="Proteomes" id="UP000738349">
    <property type="component" value="Unassembled WGS sequence"/>
</dbReference>
<dbReference type="AlphaFoldDB" id="A0A9P9D947"/>
<keyword evidence="2" id="KW-1185">Reference proteome</keyword>
<dbReference type="EMBL" id="JAGMUV010000031">
    <property type="protein sequence ID" value="KAH7114879.1"/>
    <property type="molecule type" value="Genomic_DNA"/>
</dbReference>
<name>A0A9P9D947_9HYPO</name>
<organism evidence="1 2">
    <name type="scientific">Dactylonectria macrodidyma</name>
    <dbReference type="NCBI Taxonomy" id="307937"/>
    <lineage>
        <taxon>Eukaryota</taxon>
        <taxon>Fungi</taxon>
        <taxon>Dikarya</taxon>
        <taxon>Ascomycota</taxon>
        <taxon>Pezizomycotina</taxon>
        <taxon>Sordariomycetes</taxon>
        <taxon>Hypocreomycetidae</taxon>
        <taxon>Hypocreales</taxon>
        <taxon>Nectriaceae</taxon>
        <taxon>Dactylonectria</taxon>
    </lineage>
</organism>
<sequence length="139" mass="15233">MPSGVTLGTTRLVTEASPPNVTLLICNISLRRDSSFLFLSSLTIKQHLALTTFKAPVNAAFHKLAAYASRGVEDFVYCDGENPFLEGSTIFRGRGALVDAFDPEFERPYAGDVRLFVSFIATSFSLLAARIALPSHYIR</sequence>
<comment type="caution">
    <text evidence="1">The sequence shown here is derived from an EMBL/GenBank/DDBJ whole genome shotgun (WGS) entry which is preliminary data.</text>
</comment>